<organism evidence="3">
    <name type="scientific">Noctiluca scintillans</name>
    <name type="common">Sea sparkle</name>
    <name type="synonym">Red tide dinoflagellate</name>
    <dbReference type="NCBI Taxonomy" id="2966"/>
    <lineage>
        <taxon>Eukaryota</taxon>
        <taxon>Sar</taxon>
        <taxon>Alveolata</taxon>
        <taxon>Dinophyceae</taxon>
        <taxon>Noctilucales</taxon>
        <taxon>Noctilucaceae</taxon>
        <taxon>Noctiluca</taxon>
    </lineage>
</organism>
<sequence>MAMPSCTEIHSRKGHKDVEHEGEPEETMAGEEASTGVVLFFQRCGSVIFLLTLCLYFIPMLAVIPHILFGGVQLDLAAYSEASYNSTLGHYAVDDAPTGAWYWDSTLAMFLVPMVPLVVLTSATYLKSVLNAPPRGHSKSPQLSV</sequence>
<gene>
    <name evidence="3" type="ORF">NSCI0253_LOCUS2857</name>
</gene>
<accession>A0A7S1EWV2</accession>
<keyword evidence="2" id="KW-1133">Transmembrane helix</keyword>
<proteinExistence type="predicted"/>
<evidence type="ECO:0000256" key="1">
    <source>
        <dbReference type="SAM" id="MobiDB-lite"/>
    </source>
</evidence>
<keyword evidence="2" id="KW-0812">Transmembrane</keyword>
<feature type="transmembrane region" description="Helical" evidence="2">
    <location>
        <begin position="47"/>
        <end position="69"/>
    </location>
</feature>
<dbReference type="AlphaFoldDB" id="A0A7S1EWV2"/>
<protein>
    <submittedName>
        <fullName evidence="3">Uncharacterized protein</fullName>
    </submittedName>
</protein>
<feature type="region of interest" description="Disordered" evidence="1">
    <location>
        <begin position="1"/>
        <end position="28"/>
    </location>
</feature>
<dbReference type="EMBL" id="HBFQ01004124">
    <property type="protein sequence ID" value="CAD8828511.1"/>
    <property type="molecule type" value="Transcribed_RNA"/>
</dbReference>
<name>A0A7S1EWV2_NOCSC</name>
<keyword evidence="2" id="KW-0472">Membrane</keyword>
<reference evidence="3" key="1">
    <citation type="submission" date="2021-01" db="EMBL/GenBank/DDBJ databases">
        <authorList>
            <person name="Corre E."/>
            <person name="Pelletier E."/>
            <person name="Niang G."/>
            <person name="Scheremetjew M."/>
            <person name="Finn R."/>
            <person name="Kale V."/>
            <person name="Holt S."/>
            <person name="Cochrane G."/>
            <person name="Meng A."/>
            <person name="Brown T."/>
            <person name="Cohen L."/>
        </authorList>
    </citation>
    <scope>NUCLEOTIDE SEQUENCE</scope>
</reference>
<evidence type="ECO:0000313" key="3">
    <source>
        <dbReference type="EMBL" id="CAD8828511.1"/>
    </source>
</evidence>
<evidence type="ECO:0000256" key="2">
    <source>
        <dbReference type="SAM" id="Phobius"/>
    </source>
</evidence>
<feature type="transmembrane region" description="Helical" evidence="2">
    <location>
        <begin position="107"/>
        <end position="126"/>
    </location>
</feature>